<feature type="region of interest" description="Disordered" evidence="8">
    <location>
        <begin position="205"/>
        <end position="233"/>
    </location>
</feature>
<feature type="coiled-coil region" evidence="7">
    <location>
        <begin position="29"/>
        <end position="63"/>
    </location>
</feature>
<reference evidence="9 10" key="1">
    <citation type="submission" date="2021-05" db="EMBL/GenBank/DDBJ databases">
        <title>A Polyphasic approach of four new species of the genus Ohtaekwangia: Ohtaekwangia histidinii sp. nov., Ohtaekwangia cretensis sp. nov., Ohtaekwangia indiensis sp. nov., Ohtaekwangia reichenbachii sp. nov. from diverse environment.</title>
        <authorList>
            <person name="Octaviana S."/>
        </authorList>
    </citation>
    <scope>NUCLEOTIDE SEQUENCE [LARGE SCALE GENOMIC DNA]</scope>
    <source>
        <strain evidence="9 10">PWU20</strain>
    </source>
</reference>
<name>A0ABS5VR30_9BACT</name>
<keyword evidence="6" id="KW-0131">Cell cycle</keyword>
<organism evidence="9 10">
    <name type="scientific">Chryseosolibacter indicus</name>
    <dbReference type="NCBI Taxonomy" id="2782351"/>
    <lineage>
        <taxon>Bacteria</taxon>
        <taxon>Pseudomonadati</taxon>
        <taxon>Bacteroidota</taxon>
        <taxon>Cytophagia</taxon>
        <taxon>Cytophagales</taxon>
        <taxon>Chryseotaleaceae</taxon>
        <taxon>Chryseosolibacter</taxon>
    </lineage>
</organism>
<dbReference type="Gene3D" id="6.10.250.660">
    <property type="match status" value="1"/>
</dbReference>
<feature type="compositionally biased region" description="Basic and acidic residues" evidence="8">
    <location>
        <begin position="205"/>
        <end position="218"/>
    </location>
</feature>
<dbReference type="Pfam" id="PF05103">
    <property type="entry name" value="DivIVA"/>
    <property type="match status" value="1"/>
</dbReference>
<evidence type="ECO:0000256" key="1">
    <source>
        <dbReference type="ARBA" id="ARBA00004496"/>
    </source>
</evidence>
<comment type="similarity">
    <text evidence="2">Belongs to the DivIVA family.</text>
</comment>
<dbReference type="InterPro" id="IPR019933">
    <property type="entry name" value="DivIVA_domain"/>
</dbReference>
<dbReference type="PANTHER" id="PTHR35794:SF2">
    <property type="entry name" value="CELL DIVISION PROTEIN DIVIVA"/>
    <property type="match status" value="1"/>
</dbReference>
<sequence length="263" mass="30594">MRITPLEIRQKTFEKNFRGYEKDEVHAFLFTLSQEWERLQDENKELRIKLEATEREVTKLREVEGSLYKTLKTAEDTGANVIDQARKAAELHLKESQLKADAILNEAKTKARDTIEESESRAKEIVEDMEDRLKSLIDNYKKLESSREDLISDLKRLASDLLDRVERATVHTKDFNPDKHLSSVKREARKIAFPNHEFEKTARHEQIINAEPVRKPEPVQEPENELQPEPVAVEAEEPVIKSYTFEPEPVSKKPVKSFFDEIG</sequence>
<gene>
    <name evidence="9" type="ORF">KK060_11335</name>
</gene>
<dbReference type="InterPro" id="IPR007793">
    <property type="entry name" value="DivIVA_fam"/>
</dbReference>
<evidence type="ECO:0000313" key="10">
    <source>
        <dbReference type="Proteomes" id="UP000772618"/>
    </source>
</evidence>
<keyword evidence="5 7" id="KW-0175">Coiled coil</keyword>
<keyword evidence="10" id="KW-1185">Reference proteome</keyword>
<evidence type="ECO:0000256" key="8">
    <source>
        <dbReference type="SAM" id="MobiDB-lite"/>
    </source>
</evidence>
<dbReference type="Proteomes" id="UP000772618">
    <property type="component" value="Unassembled WGS sequence"/>
</dbReference>
<evidence type="ECO:0000313" key="9">
    <source>
        <dbReference type="EMBL" id="MBT1703878.1"/>
    </source>
</evidence>
<evidence type="ECO:0000256" key="4">
    <source>
        <dbReference type="ARBA" id="ARBA00022618"/>
    </source>
</evidence>
<keyword evidence="3" id="KW-0963">Cytoplasm</keyword>
<dbReference type="NCBIfam" id="TIGR03544">
    <property type="entry name" value="DivI1A_domain"/>
    <property type="match status" value="1"/>
</dbReference>
<dbReference type="EMBL" id="JAHESD010000021">
    <property type="protein sequence ID" value="MBT1703878.1"/>
    <property type="molecule type" value="Genomic_DNA"/>
</dbReference>
<accession>A0ABS5VR30</accession>
<comment type="caution">
    <text evidence="9">The sequence shown here is derived from an EMBL/GenBank/DDBJ whole genome shotgun (WGS) entry which is preliminary data.</text>
</comment>
<evidence type="ECO:0000256" key="3">
    <source>
        <dbReference type="ARBA" id="ARBA00022490"/>
    </source>
</evidence>
<evidence type="ECO:0000256" key="2">
    <source>
        <dbReference type="ARBA" id="ARBA00009008"/>
    </source>
</evidence>
<keyword evidence="4" id="KW-0132">Cell division</keyword>
<evidence type="ECO:0000256" key="5">
    <source>
        <dbReference type="ARBA" id="ARBA00023054"/>
    </source>
</evidence>
<evidence type="ECO:0000256" key="6">
    <source>
        <dbReference type="ARBA" id="ARBA00023306"/>
    </source>
</evidence>
<proteinExistence type="inferred from homology"/>
<feature type="coiled-coil region" evidence="7">
    <location>
        <begin position="108"/>
        <end position="160"/>
    </location>
</feature>
<comment type="subcellular location">
    <subcellularLocation>
        <location evidence="1">Cytoplasm</location>
    </subcellularLocation>
</comment>
<evidence type="ECO:0000256" key="7">
    <source>
        <dbReference type="SAM" id="Coils"/>
    </source>
</evidence>
<dbReference type="PANTHER" id="PTHR35794">
    <property type="entry name" value="CELL DIVISION PROTEIN DIVIVA"/>
    <property type="match status" value="1"/>
</dbReference>
<dbReference type="RefSeq" id="WP_254153839.1">
    <property type="nucleotide sequence ID" value="NZ_JAHESD010000021.1"/>
</dbReference>
<protein>
    <submittedName>
        <fullName evidence="9">DivIVA domain-containing protein</fullName>
    </submittedName>
</protein>